<organism evidence="2">
    <name type="scientific">bioreactor metagenome</name>
    <dbReference type="NCBI Taxonomy" id="1076179"/>
    <lineage>
        <taxon>unclassified sequences</taxon>
        <taxon>metagenomes</taxon>
        <taxon>ecological metagenomes</taxon>
    </lineage>
</organism>
<dbReference type="EMBL" id="VSSQ01055913">
    <property type="protein sequence ID" value="MPN09789.1"/>
    <property type="molecule type" value="Genomic_DNA"/>
</dbReference>
<dbReference type="AlphaFoldDB" id="A0A645F8X8"/>
<evidence type="ECO:0000313" key="2">
    <source>
        <dbReference type="EMBL" id="MPN09789.1"/>
    </source>
</evidence>
<reference evidence="2" key="1">
    <citation type="submission" date="2019-08" db="EMBL/GenBank/DDBJ databases">
        <authorList>
            <person name="Kucharzyk K."/>
            <person name="Murdoch R.W."/>
            <person name="Higgins S."/>
            <person name="Loffler F."/>
        </authorList>
    </citation>
    <scope>NUCLEOTIDE SEQUENCE</scope>
</reference>
<feature type="region of interest" description="Disordered" evidence="1">
    <location>
        <begin position="1"/>
        <end position="71"/>
    </location>
</feature>
<gene>
    <name evidence="2" type="ORF">SDC9_157081</name>
</gene>
<accession>A0A645F8X8</accession>
<feature type="compositionally biased region" description="Basic and acidic residues" evidence="1">
    <location>
        <begin position="9"/>
        <end position="37"/>
    </location>
</feature>
<evidence type="ECO:0000256" key="1">
    <source>
        <dbReference type="SAM" id="MobiDB-lite"/>
    </source>
</evidence>
<comment type="caution">
    <text evidence="2">The sequence shown here is derived from an EMBL/GenBank/DDBJ whole genome shotgun (WGS) entry which is preliminary data.</text>
</comment>
<protein>
    <submittedName>
        <fullName evidence="2">Uncharacterized protein</fullName>
    </submittedName>
</protein>
<proteinExistence type="predicted"/>
<name>A0A645F8X8_9ZZZZ</name>
<sequence length="105" mass="12227">MKLNHQKARKSDCNCEQRGDRDITHSGGKADRHRREYCGNLPRPARNGAKAYQGERPGDCNPGAEIPRNQQDHRLYHGWQQNKREYKPLCIGVLVHIDERRNQPE</sequence>